<keyword evidence="3" id="KW-0175">Coiled coil</keyword>
<dbReference type="Proteomes" id="UP000247536">
    <property type="component" value="Unassembled WGS sequence"/>
</dbReference>
<dbReference type="InterPro" id="IPR043128">
    <property type="entry name" value="Rev_trsase/Diguanyl_cyclase"/>
</dbReference>
<evidence type="ECO:0000256" key="1">
    <source>
        <dbReference type="ARBA" id="ARBA00012528"/>
    </source>
</evidence>
<evidence type="ECO:0000313" key="6">
    <source>
        <dbReference type="EMBL" id="PYB75322.1"/>
    </source>
</evidence>
<evidence type="ECO:0000256" key="2">
    <source>
        <dbReference type="ARBA" id="ARBA00034247"/>
    </source>
</evidence>
<feature type="domain" description="GGDEF" evidence="5">
    <location>
        <begin position="269"/>
        <end position="404"/>
    </location>
</feature>
<keyword evidence="4" id="KW-0472">Membrane</keyword>
<comment type="caution">
    <text evidence="6">The sequence shown here is derived from an EMBL/GenBank/DDBJ whole genome shotgun (WGS) entry which is preliminary data.</text>
</comment>
<dbReference type="EMBL" id="QJRY01000002">
    <property type="protein sequence ID" value="PYB75322.1"/>
    <property type="molecule type" value="Genomic_DNA"/>
</dbReference>
<organism evidence="6 7">
    <name type="scientific">Rhizobium wuzhouense</name>
    <dbReference type="NCBI Taxonomy" id="1986026"/>
    <lineage>
        <taxon>Bacteria</taxon>
        <taxon>Pseudomonadati</taxon>
        <taxon>Pseudomonadota</taxon>
        <taxon>Alphaproteobacteria</taxon>
        <taxon>Hyphomicrobiales</taxon>
        <taxon>Rhizobiaceae</taxon>
        <taxon>Rhizobium/Agrobacterium group</taxon>
        <taxon>Rhizobium</taxon>
    </lineage>
</organism>
<dbReference type="InterPro" id="IPR050469">
    <property type="entry name" value="Diguanylate_Cyclase"/>
</dbReference>
<protein>
    <recommendedName>
        <fullName evidence="1">diguanylate cyclase</fullName>
        <ecNumber evidence="1">2.7.7.65</ecNumber>
    </recommendedName>
</protein>
<feature type="transmembrane region" description="Helical" evidence="4">
    <location>
        <begin position="181"/>
        <end position="202"/>
    </location>
</feature>
<dbReference type="EC" id="2.7.7.65" evidence="1"/>
<dbReference type="NCBIfam" id="TIGR00254">
    <property type="entry name" value="GGDEF"/>
    <property type="match status" value="1"/>
</dbReference>
<dbReference type="SUPFAM" id="SSF55073">
    <property type="entry name" value="Nucleotide cyclase"/>
    <property type="match status" value="1"/>
</dbReference>
<dbReference type="PANTHER" id="PTHR45138">
    <property type="entry name" value="REGULATORY COMPONENTS OF SENSORY TRANSDUCTION SYSTEM"/>
    <property type="match status" value="1"/>
</dbReference>
<sequence>METESLMPERSRPPLFATLAIPMVGANDKGQPPPWEKLTELYKILPHLFAAAAILCASVLPYSEGGSDKVIVVAVILALQLMMRFAAEYRYRRRAEDAEFKHWLIGFVVISLLSGIAWGTSIAILYRGSGPEAQVVVLAVGCGIVQSCAARAYMAPASTVLVILIMIGIFNATALSEDNWLMLPICLAYVAFQASYMTRLVGLEQARAAAERQTDTLVLELAQSNEKLRRANEQLMRHAATDDLTGLANRRSFDASLQTAVDKTTASGASLSLLLLDVDHFKRFNDTFGHLAGDDCLRRVGRMLKEECAARSYSPARYGGEEFAIIMPGASRQEAEIFAAHILAMASALDFPELALPAAALTVSIGLATMDCTDDCVHALINRADQGLYAAKQAGRNCARMIERTNQTDVTA</sequence>
<dbReference type="InterPro" id="IPR000160">
    <property type="entry name" value="GGDEF_dom"/>
</dbReference>
<comment type="catalytic activity">
    <reaction evidence="2">
        <text>2 GTP = 3',3'-c-di-GMP + 2 diphosphate</text>
        <dbReference type="Rhea" id="RHEA:24898"/>
        <dbReference type="ChEBI" id="CHEBI:33019"/>
        <dbReference type="ChEBI" id="CHEBI:37565"/>
        <dbReference type="ChEBI" id="CHEBI:58805"/>
        <dbReference type="EC" id="2.7.7.65"/>
    </reaction>
</comment>
<feature type="coiled-coil region" evidence="3">
    <location>
        <begin position="214"/>
        <end position="241"/>
    </location>
</feature>
<accession>A0ABX5NXU0</accession>
<dbReference type="PROSITE" id="PS50887">
    <property type="entry name" value="GGDEF"/>
    <property type="match status" value="1"/>
</dbReference>
<dbReference type="Pfam" id="PF00990">
    <property type="entry name" value="GGDEF"/>
    <property type="match status" value="1"/>
</dbReference>
<feature type="transmembrane region" description="Helical" evidence="4">
    <location>
        <begin position="69"/>
        <end position="91"/>
    </location>
</feature>
<evidence type="ECO:0000256" key="4">
    <source>
        <dbReference type="SAM" id="Phobius"/>
    </source>
</evidence>
<feature type="transmembrane region" description="Helical" evidence="4">
    <location>
        <begin position="44"/>
        <end position="63"/>
    </location>
</feature>
<evidence type="ECO:0000259" key="5">
    <source>
        <dbReference type="PROSITE" id="PS50887"/>
    </source>
</evidence>
<dbReference type="PANTHER" id="PTHR45138:SF9">
    <property type="entry name" value="DIGUANYLATE CYCLASE DGCM-RELATED"/>
    <property type="match status" value="1"/>
</dbReference>
<keyword evidence="7" id="KW-1185">Reference proteome</keyword>
<dbReference type="SMART" id="SM00267">
    <property type="entry name" value="GGDEF"/>
    <property type="match status" value="1"/>
</dbReference>
<proteinExistence type="predicted"/>
<dbReference type="InterPro" id="IPR029787">
    <property type="entry name" value="Nucleotide_cyclase"/>
</dbReference>
<gene>
    <name evidence="6" type="ORF">DMY87_07705</name>
</gene>
<feature type="transmembrane region" description="Helical" evidence="4">
    <location>
        <begin position="103"/>
        <end position="127"/>
    </location>
</feature>
<evidence type="ECO:0000313" key="7">
    <source>
        <dbReference type="Proteomes" id="UP000247536"/>
    </source>
</evidence>
<keyword evidence="4" id="KW-0812">Transmembrane</keyword>
<dbReference type="Gene3D" id="3.30.70.270">
    <property type="match status" value="1"/>
</dbReference>
<reference evidence="6 7" key="1">
    <citation type="submission" date="2018-06" db="EMBL/GenBank/DDBJ databases">
        <title>Rhizobium wuzhouense sp. nov., isolated from roots of Oryza officinalis.</title>
        <authorList>
            <person name="Yuan T."/>
        </authorList>
    </citation>
    <scope>NUCLEOTIDE SEQUENCE [LARGE SCALE GENOMIC DNA]</scope>
    <source>
        <strain evidence="6 7">W44</strain>
    </source>
</reference>
<feature type="transmembrane region" description="Helical" evidence="4">
    <location>
        <begin position="157"/>
        <end position="175"/>
    </location>
</feature>
<dbReference type="CDD" id="cd01949">
    <property type="entry name" value="GGDEF"/>
    <property type="match status" value="1"/>
</dbReference>
<name>A0ABX5NXU0_9HYPH</name>
<keyword evidence="4" id="KW-1133">Transmembrane helix</keyword>
<evidence type="ECO:0000256" key="3">
    <source>
        <dbReference type="SAM" id="Coils"/>
    </source>
</evidence>